<feature type="domain" description="Vps72/YL1 C-terminal" evidence="6">
    <location>
        <begin position="175"/>
        <end position="204"/>
    </location>
</feature>
<dbReference type="InterPro" id="IPR013272">
    <property type="entry name" value="Vps72/YL1_C"/>
</dbReference>
<reference evidence="7 8" key="1">
    <citation type="submission" date="2024-02" db="EMBL/GenBank/DDBJ databases">
        <title>Chromosome-scale genome assembly of the rough periwinkle Littorina saxatilis.</title>
        <authorList>
            <person name="De Jode A."/>
            <person name="Faria R."/>
            <person name="Formenti G."/>
            <person name="Sims Y."/>
            <person name="Smith T.P."/>
            <person name="Tracey A."/>
            <person name="Wood J.M.D."/>
            <person name="Zagrodzka Z.B."/>
            <person name="Johannesson K."/>
            <person name="Butlin R.K."/>
            <person name="Leder E.H."/>
        </authorList>
    </citation>
    <scope>NUCLEOTIDE SEQUENCE [LARGE SCALE GENOMIC DNA]</scope>
    <source>
        <strain evidence="7">Snail1</strain>
        <tissue evidence="7">Muscle</tissue>
    </source>
</reference>
<dbReference type="Proteomes" id="UP001374579">
    <property type="component" value="Unassembled WGS sequence"/>
</dbReference>
<keyword evidence="8" id="KW-1185">Reference proteome</keyword>
<dbReference type="GO" id="GO:0031011">
    <property type="term" value="C:Ino80 complex"/>
    <property type="evidence" value="ECO:0007669"/>
    <property type="project" value="InterPro"/>
</dbReference>
<keyword evidence="2" id="KW-0805">Transcription regulation</keyword>
<evidence type="ECO:0000256" key="4">
    <source>
        <dbReference type="ARBA" id="ARBA00023242"/>
    </source>
</evidence>
<comment type="caution">
    <text evidence="7">The sequence shown here is derived from an EMBL/GenBank/DDBJ whole genome shotgun (WGS) entry which is preliminary data.</text>
</comment>
<organism evidence="7 8">
    <name type="scientific">Littorina saxatilis</name>
    <dbReference type="NCBI Taxonomy" id="31220"/>
    <lineage>
        <taxon>Eukaryota</taxon>
        <taxon>Metazoa</taxon>
        <taxon>Spiralia</taxon>
        <taxon>Lophotrochozoa</taxon>
        <taxon>Mollusca</taxon>
        <taxon>Gastropoda</taxon>
        <taxon>Caenogastropoda</taxon>
        <taxon>Littorinimorpha</taxon>
        <taxon>Littorinoidea</taxon>
        <taxon>Littorinidae</taxon>
        <taxon>Littorina</taxon>
    </lineage>
</organism>
<feature type="compositionally biased region" description="Low complexity" evidence="5">
    <location>
        <begin position="30"/>
        <end position="43"/>
    </location>
</feature>
<comment type="subcellular location">
    <subcellularLocation>
        <location evidence="1">Nucleus</location>
    </subcellularLocation>
</comment>
<dbReference type="Pfam" id="PF08265">
    <property type="entry name" value="YL1_C"/>
    <property type="match status" value="1"/>
</dbReference>
<dbReference type="PANTHER" id="PTHR31200">
    <property type="entry name" value="INO80 COMPLEX SUBUNIT C"/>
    <property type="match status" value="1"/>
</dbReference>
<keyword evidence="4" id="KW-0539">Nucleus</keyword>
<evidence type="ECO:0000313" key="8">
    <source>
        <dbReference type="Proteomes" id="UP001374579"/>
    </source>
</evidence>
<sequence>MASTRKSSRVRVPKIKEDAATPTKRSKTNSAAVPAATTTVSPATPPVSVIVKPQTVLEVPAAATTSFTAISIVSSTPIPMVVESVAGAGMDDTDVSNTGTPDPAADDMAEEKTATAVFKDPNFVHSSIGAAGSKRTRVWKNLKQIITTERSLPWEPTDVTYSSIEGPPSFKPAKKYSDLSGLEALYTDPQTKLRYATADEFTRARTLPSDLVTGYLALRKASGPVP</sequence>
<feature type="compositionally biased region" description="Basic residues" evidence="5">
    <location>
        <begin position="1"/>
        <end position="13"/>
    </location>
</feature>
<dbReference type="InterPro" id="IPR029525">
    <property type="entry name" value="INO80C/Ies6"/>
</dbReference>
<evidence type="ECO:0000313" key="7">
    <source>
        <dbReference type="EMBL" id="KAK7110398.1"/>
    </source>
</evidence>
<evidence type="ECO:0000256" key="3">
    <source>
        <dbReference type="ARBA" id="ARBA00023163"/>
    </source>
</evidence>
<feature type="region of interest" description="Disordered" evidence="5">
    <location>
        <begin position="1"/>
        <end position="43"/>
    </location>
</feature>
<name>A0AAN9BRY3_9CAEN</name>
<evidence type="ECO:0000256" key="2">
    <source>
        <dbReference type="ARBA" id="ARBA00023015"/>
    </source>
</evidence>
<dbReference type="EMBL" id="JBAMIC010000003">
    <property type="protein sequence ID" value="KAK7110398.1"/>
    <property type="molecule type" value="Genomic_DNA"/>
</dbReference>
<evidence type="ECO:0000256" key="5">
    <source>
        <dbReference type="SAM" id="MobiDB-lite"/>
    </source>
</evidence>
<proteinExistence type="predicted"/>
<evidence type="ECO:0000259" key="6">
    <source>
        <dbReference type="SMART" id="SM00993"/>
    </source>
</evidence>
<gene>
    <name evidence="7" type="ORF">V1264_014281</name>
</gene>
<accession>A0AAN9BRY3</accession>
<dbReference type="GO" id="GO:0006338">
    <property type="term" value="P:chromatin remodeling"/>
    <property type="evidence" value="ECO:0007669"/>
    <property type="project" value="InterPro"/>
</dbReference>
<evidence type="ECO:0000256" key="1">
    <source>
        <dbReference type="ARBA" id="ARBA00004123"/>
    </source>
</evidence>
<keyword evidence="3" id="KW-0804">Transcription</keyword>
<dbReference type="PANTHER" id="PTHR31200:SF1">
    <property type="entry name" value="INO80 COMPLEX SUBUNIT C"/>
    <property type="match status" value="1"/>
</dbReference>
<dbReference type="AlphaFoldDB" id="A0AAN9BRY3"/>
<dbReference type="SMART" id="SM00993">
    <property type="entry name" value="YL1_C"/>
    <property type="match status" value="1"/>
</dbReference>
<protein>
    <recommendedName>
        <fullName evidence="6">Vps72/YL1 C-terminal domain-containing protein</fullName>
    </recommendedName>
</protein>